<proteinExistence type="predicted"/>
<dbReference type="EMBL" id="NCVQ01000001">
    <property type="protein sequence ID" value="PWZ56718.1"/>
    <property type="molecule type" value="Genomic_DNA"/>
</dbReference>
<name>A0A317YDG5_MAIZE</name>
<sequence>MMTSFLELSLVFGQINLMICSQNFTESSSQEVFEMGSFISRKTSIMGSVEGCIDYELSKDNSKIWKGLFHDRSDSGFYIGRRLARNNLACHFGRNLLLYSSRITRGTRSFGALGTNRNIGGGVLFLRIGMCLVLRQFRRFPDRSRIILIFYYDGKIG</sequence>
<dbReference type="Proteomes" id="UP000251960">
    <property type="component" value="Chromosome 1"/>
</dbReference>
<accession>A0A317YDG5</accession>
<gene>
    <name evidence="1" type="ORF">Zm00014a_043203</name>
</gene>
<dbReference type="AlphaFoldDB" id="A0A317YDG5"/>
<protein>
    <submittedName>
        <fullName evidence="1">Uncharacterized protein</fullName>
    </submittedName>
</protein>
<reference evidence="1" key="1">
    <citation type="journal article" date="2018" name="Nat. Genet.">
        <title>Extensive intraspecific gene order and gene structural variations between Mo17 and other maize genomes.</title>
        <authorList>
            <person name="Sun S."/>
            <person name="Zhou Y."/>
            <person name="Chen J."/>
            <person name="Shi J."/>
            <person name="Zhao H."/>
            <person name="Zhao H."/>
            <person name="Song W."/>
            <person name="Zhang M."/>
            <person name="Cui Y."/>
            <person name="Dong X."/>
            <person name="Liu H."/>
            <person name="Ma X."/>
            <person name="Jiao Y."/>
            <person name="Wang B."/>
            <person name="Wei X."/>
            <person name="Stein J.C."/>
            <person name="Glaubitz J.C."/>
            <person name="Lu F."/>
            <person name="Yu G."/>
            <person name="Liang C."/>
            <person name="Fengler K."/>
            <person name="Li B."/>
            <person name="Rafalski A."/>
            <person name="Schnable P.S."/>
            <person name="Ware D.H."/>
            <person name="Buckler E.S."/>
            <person name="Lai J."/>
        </authorList>
    </citation>
    <scope>NUCLEOTIDE SEQUENCE [LARGE SCALE GENOMIC DNA]</scope>
    <source>
        <tissue evidence="1">Seedling</tissue>
    </source>
</reference>
<comment type="caution">
    <text evidence="1">The sequence shown here is derived from an EMBL/GenBank/DDBJ whole genome shotgun (WGS) entry which is preliminary data.</text>
</comment>
<organism evidence="1">
    <name type="scientific">Zea mays</name>
    <name type="common">Maize</name>
    <dbReference type="NCBI Taxonomy" id="4577"/>
    <lineage>
        <taxon>Eukaryota</taxon>
        <taxon>Viridiplantae</taxon>
        <taxon>Streptophyta</taxon>
        <taxon>Embryophyta</taxon>
        <taxon>Tracheophyta</taxon>
        <taxon>Spermatophyta</taxon>
        <taxon>Magnoliopsida</taxon>
        <taxon>Liliopsida</taxon>
        <taxon>Poales</taxon>
        <taxon>Poaceae</taxon>
        <taxon>PACMAD clade</taxon>
        <taxon>Panicoideae</taxon>
        <taxon>Andropogonodae</taxon>
        <taxon>Andropogoneae</taxon>
        <taxon>Tripsacinae</taxon>
        <taxon>Zea</taxon>
    </lineage>
</organism>
<evidence type="ECO:0000313" key="1">
    <source>
        <dbReference type="EMBL" id="PWZ56718.1"/>
    </source>
</evidence>